<feature type="domain" description="Solute-binding protein family 3/N-terminal" evidence="6">
    <location>
        <begin position="44"/>
        <end position="268"/>
    </location>
</feature>
<gene>
    <name evidence="7" type="ORF">JX360_02900</name>
</gene>
<dbReference type="InterPro" id="IPR051455">
    <property type="entry name" value="Bact_solute-bind_prot3"/>
</dbReference>
<keyword evidence="8" id="KW-1185">Reference proteome</keyword>
<dbReference type="InterPro" id="IPR018313">
    <property type="entry name" value="SBP_3_CS"/>
</dbReference>
<dbReference type="Pfam" id="PF00497">
    <property type="entry name" value="SBP_bac_3"/>
    <property type="match status" value="1"/>
</dbReference>
<feature type="signal peptide" evidence="5">
    <location>
        <begin position="1"/>
        <end position="30"/>
    </location>
</feature>
<evidence type="ECO:0000256" key="5">
    <source>
        <dbReference type="SAM" id="SignalP"/>
    </source>
</evidence>
<evidence type="ECO:0000313" key="8">
    <source>
        <dbReference type="Proteomes" id="UP000830835"/>
    </source>
</evidence>
<dbReference type="EMBL" id="JAFIRA010000004">
    <property type="protein sequence ID" value="MCJ2541862.1"/>
    <property type="molecule type" value="Genomic_DNA"/>
</dbReference>
<organism evidence="7 8">
    <name type="scientific">Thermostichus vulcanus str. 'Rupite'</name>
    <dbReference type="NCBI Taxonomy" id="2813851"/>
    <lineage>
        <taxon>Bacteria</taxon>
        <taxon>Bacillati</taxon>
        <taxon>Cyanobacteriota</taxon>
        <taxon>Cyanophyceae</taxon>
        <taxon>Thermostichales</taxon>
        <taxon>Thermostichaceae</taxon>
        <taxon>Thermostichus</taxon>
    </lineage>
</organism>
<evidence type="ECO:0000313" key="7">
    <source>
        <dbReference type="EMBL" id="MCJ2541862.1"/>
    </source>
</evidence>
<dbReference type="InterPro" id="IPR001638">
    <property type="entry name" value="Solute-binding_3/MltF_N"/>
</dbReference>
<evidence type="ECO:0000259" key="6">
    <source>
        <dbReference type="SMART" id="SM00062"/>
    </source>
</evidence>
<dbReference type="SUPFAM" id="SSF53850">
    <property type="entry name" value="Periplasmic binding protein-like II"/>
    <property type="match status" value="1"/>
</dbReference>
<protein>
    <submittedName>
        <fullName evidence="7">Amino acid ABC transporter substrate-binding protein</fullName>
    </submittedName>
</protein>
<sequence length="345" mass="37572">MKLMKQLNGLALLAGALAVSMGVQSIPAQAQIGPITDRVKARGELICGVNNQLPGFGNIDENGNYVGFDIDICRAVAAALFGDPDKIQYVYLTAANRQSAMQSGEVDIMSRNTTWTLTRDREWAVTFGPTTYYDGQGFMVKKELGVEDLADLDGATICVIAGTTTELNLADTFRARGIAFTPVTFDGDDSSFNAYEEGRCDAITSDQSALISRRATLQNPDDHVILEEVISKEPLGPLVSQGDESFSDIMNWTVYALFYAEEKGITSANVEEFLSSEDPDIRRFLGQDGNLGELLGLEPDWTVNVIKAVGNYGEIFDRHLTPLGVARGLNQPYTQGGIQYAPPFR</sequence>
<evidence type="ECO:0000256" key="3">
    <source>
        <dbReference type="ARBA" id="ARBA00022729"/>
    </source>
</evidence>
<name>A0ABT0C7U3_THEVL</name>
<proteinExistence type="inferred from homology"/>
<reference evidence="7" key="1">
    <citation type="submission" date="2021-02" db="EMBL/GenBank/DDBJ databases">
        <title>The CRISPR/cas machinery reduction and long-range gene transfer in the hot spring cyanobacterium Synechococcus.</title>
        <authorList>
            <person name="Dvorak P."/>
            <person name="Jahodarova E."/>
            <person name="Hasler P."/>
            <person name="Poulickova A."/>
        </authorList>
    </citation>
    <scope>NUCLEOTIDE SEQUENCE</scope>
    <source>
        <strain evidence="7">Rupite</strain>
    </source>
</reference>
<feature type="chain" id="PRO_5045488051" evidence="5">
    <location>
        <begin position="31"/>
        <end position="345"/>
    </location>
</feature>
<evidence type="ECO:0000256" key="1">
    <source>
        <dbReference type="ARBA" id="ARBA00010333"/>
    </source>
</evidence>
<dbReference type="SMART" id="SM00062">
    <property type="entry name" value="PBPb"/>
    <property type="match status" value="1"/>
</dbReference>
<keyword evidence="3 5" id="KW-0732">Signal</keyword>
<dbReference type="PROSITE" id="PS01039">
    <property type="entry name" value="SBP_BACTERIAL_3"/>
    <property type="match status" value="1"/>
</dbReference>
<dbReference type="RefSeq" id="WP_244349074.1">
    <property type="nucleotide sequence ID" value="NZ_JAFIRA010000004.1"/>
</dbReference>
<comment type="caution">
    <text evidence="7">The sequence shown here is derived from an EMBL/GenBank/DDBJ whole genome shotgun (WGS) entry which is preliminary data.</text>
</comment>
<dbReference type="PANTHER" id="PTHR30085">
    <property type="entry name" value="AMINO ACID ABC TRANSPORTER PERMEASE"/>
    <property type="match status" value="1"/>
</dbReference>
<keyword evidence="2" id="KW-0813">Transport</keyword>
<dbReference type="CDD" id="cd13692">
    <property type="entry name" value="PBP2_BztA"/>
    <property type="match status" value="1"/>
</dbReference>
<evidence type="ECO:0000256" key="4">
    <source>
        <dbReference type="RuleBase" id="RU003744"/>
    </source>
</evidence>
<dbReference type="Gene3D" id="3.40.190.10">
    <property type="entry name" value="Periplasmic binding protein-like II"/>
    <property type="match status" value="2"/>
</dbReference>
<dbReference type="PANTHER" id="PTHR30085:SF7">
    <property type="entry name" value="AMINO-ACID ABC TRANSPORTER-BINDING PROTEIN YHDW-RELATED"/>
    <property type="match status" value="1"/>
</dbReference>
<accession>A0ABT0C7U3</accession>
<comment type="similarity">
    <text evidence="1 4">Belongs to the bacterial solute-binding protein 3 family.</text>
</comment>
<evidence type="ECO:0000256" key="2">
    <source>
        <dbReference type="ARBA" id="ARBA00022448"/>
    </source>
</evidence>
<dbReference type="Proteomes" id="UP000830835">
    <property type="component" value="Unassembled WGS sequence"/>
</dbReference>